<organism evidence="1 2">
    <name type="scientific">Candidatus Giovannonibacteria bacterium GW2011_GWC2_44_8</name>
    <dbReference type="NCBI Taxonomy" id="1618657"/>
    <lineage>
        <taxon>Bacteria</taxon>
        <taxon>Candidatus Giovannoniibacteriota</taxon>
    </lineage>
</organism>
<protein>
    <submittedName>
        <fullName evidence="1">Uncharacterized protein</fullName>
    </submittedName>
</protein>
<comment type="caution">
    <text evidence="1">The sequence shown here is derived from an EMBL/GenBank/DDBJ whole genome shotgun (WGS) entry which is preliminary data.</text>
</comment>
<gene>
    <name evidence="1" type="ORF">UW74_C0038G0001</name>
</gene>
<accession>A0A0G1K1S4</accession>
<evidence type="ECO:0000313" key="1">
    <source>
        <dbReference type="EMBL" id="KKT77570.1"/>
    </source>
</evidence>
<dbReference type="Proteomes" id="UP000034889">
    <property type="component" value="Unassembled WGS sequence"/>
</dbReference>
<proteinExistence type="predicted"/>
<name>A0A0G1K1S4_9BACT</name>
<sequence length="41" mass="4531">MNQAQLIPNLSNAKYIIGKVKNMANGFKSNAVIVRRTANQN</sequence>
<evidence type="ECO:0000313" key="2">
    <source>
        <dbReference type="Proteomes" id="UP000034889"/>
    </source>
</evidence>
<dbReference type="EMBL" id="LCJM01000038">
    <property type="protein sequence ID" value="KKT77570.1"/>
    <property type="molecule type" value="Genomic_DNA"/>
</dbReference>
<reference evidence="1 2" key="1">
    <citation type="journal article" date="2015" name="Nature">
        <title>rRNA introns, odd ribosomes, and small enigmatic genomes across a large radiation of phyla.</title>
        <authorList>
            <person name="Brown C.T."/>
            <person name="Hug L.A."/>
            <person name="Thomas B.C."/>
            <person name="Sharon I."/>
            <person name="Castelle C.J."/>
            <person name="Singh A."/>
            <person name="Wilkins M.J."/>
            <person name="Williams K.H."/>
            <person name="Banfield J.F."/>
        </authorList>
    </citation>
    <scope>NUCLEOTIDE SEQUENCE [LARGE SCALE GENOMIC DNA]</scope>
</reference>
<dbReference type="AlphaFoldDB" id="A0A0G1K1S4"/>